<dbReference type="EMBL" id="CAJJDP010000155">
    <property type="protein sequence ID" value="CAD8211298.1"/>
    <property type="molecule type" value="Genomic_DNA"/>
</dbReference>
<accession>A0A8S1YDN5</accession>
<evidence type="ECO:0000313" key="2">
    <source>
        <dbReference type="Proteomes" id="UP000683925"/>
    </source>
</evidence>
<dbReference type="OrthoDB" id="307849at2759"/>
<reference evidence="1" key="1">
    <citation type="submission" date="2021-01" db="EMBL/GenBank/DDBJ databases">
        <authorList>
            <consortium name="Genoscope - CEA"/>
            <person name="William W."/>
        </authorList>
    </citation>
    <scope>NUCLEOTIDE SEQUENCE</scope>
</reference>
<dbReference type="OMA" id="RYYNITV"/>
<organism evidence="1 2">
    <name type="scientific">Paramecium octaurelia</name>
    <dbReference type="NCBI Taxonomy" id="43137"/>
    <lineage>
        <taxon>Eukaryota</taxon>
        <taxon>Sar</taxon>
        <taxon>Alveolata</taxon>
        <taxon>Ciliophora</taxon>
        <taxon>Intramacronucleata</taxon>
        <taxon>Oligohymenophorea</taxon>
        <taxon>Peniculida</taxon>
        <taxon>Parameciidae</taxon>
        <taxon>Paramecium</taxon>
    </lineage>
</organism>
<protein>
    <submittedName>
        <fullName evidence="1">Uncharacterized protein</fullName>
    </submittedName>
</protein>
<keyword evidence="2" id="KW-1185">Reference proteome</keyword>
<dbReference type="Proteomes" id="UP000683925">
    <property type="component" value="Unassembled WGS sequence"/>
</dbReference>
<evidence type="ECO:0000313" key="1">
    <source>
        <dbReference type="EMBL" id="CAD8211298.1"/>
    </source>
</evidence>
<name>A0A8S1YDN5_PAROT</name>
<dbReference type="AlphaFoldDB" id="A0A8S1YDN5"/>
<gene>
    <name evidence="1" type="ORF">POCTA_138.1.T1530152</name>
</gene>
<proteinExistence type="predicted"/>
<comment type="caution">
    <text evidence="1">The sequence shown here is derived from an EMBL/GenBank/DDBJ whole genome shotgun (WGS) entry which is preliminary data.</text>
</comment>
<sequence length="202" mass="23747">MLLTPKNSITINKSQYLEVKGEITLIIPFFLIQITVQQCMKDLKKESLILKGYHKNVLQKQAGAVISSRLDNYFFEENEGSCLRDNTYKMMPNPNAVPSTRCPQGQTISLSLMQKYYLNTLIIWLWEYDFVANRSERVYDLIIYIVFDQVKKQIYENKNAKRILRISFPDQFVEEIILLCVGGNTYNPYLHITKAEVYYKFQ</sequence>